<evidence type="ECO:0000256" key="3">
    <source>
        <dbReference type="SAM" id="MobiDB-lite"/>
    </source>
</evidence>
<dbReference type="AlphaFoldDB" id="A0A3M7P6B0"/>
<evidence type="ECO:0000313" key="6">
    <source>
        <dbReference type="Proteomes" id="UP000276133"/>
    </source>
</evidence>
<reference evidence="5 6" key="1">
    <citation type="journal article" date="2018" name="Sci. Rep.">
        <title>Genomic signatures of local adaptation to the degree of environmental predictability in rotifers.</title>
        <authorList>
            <person name="Franch-Gras L."/>
            <person name="Hahn C."/>
            <person name="Garcia-Roger E.M."/>
            <person name="Carmona M.J."/>
            <person name="Serra M."/>
            <person name="Gomez A."/>
        </authorList>
    </citation>
    <scope>NUCLEOTIDE SEQUENCE [LARGE SCALE GENOMIC DNA]</scope>
    <source>
        <strain evidence="5">HYR1</strain>
    </source>
</reference>
<feature type="compositionally biased region" description="Basic and acidic residues" evidence="3">
    <location>
        <begin position="1"/>
        <end position="10"/>
    </location>
</feature>
<feature type="domain" description="NADP-dependent oxidoreductase" evidence="4">
    <location>
        <begin position="70"/>
        <end position="391"/>
    </location>
</feature>
<dbReference type="PANTHER" id="PTHR43364:SF4">
    <property type="entry name" value="NAD(P)-LINKED OXIDOREDUCTASE SUPERFAMILY PROTEIN"/>
    <property type="match status" value="1"/>
</dbReference>
<keyword evidence="1" id="KW-0560">Oxidoreductase</keyword>
<gene>
    <name evidence="5" type="ORF">BpHYR1_001273</name>
</gene>
<dbReference type="GO" id="GO:0016491">
    <property type="term" value="F:oxidoreductase activity"/>
    <property type="evidence" value="ECO:0007669"/>
    <property type="project" value="UniProtKB-KW"/>
</dbReference>
<accession>A0A3M7P6B0</accession>
<keyword evidence="6" id="KW-1185">Reference proteome</keyword>
<evidence type="ECO:0000259" key="4">
    <source>
        <dbReference type="Pfam" id="PF00248"/>
    </source>
</evidence>
<dbReference type="PANTHER" id="PTHR43364">
    <property type="entry name" value="NADH-SPECIFIC METHYLGLYOXAL REDUCTASE-RELATED"/>
    <property type="match status" value="1"/>
</dbReference>
<dbReference type="InterPro" id="IPR036812">
    <property type="entry name" value="NAD(P)_OxRdtase_dom_sf"/>
</dbReference>
<feature type="region of interest" description="Disordered" evidence="3">
    <location>
        <begin position="429"/>
        <end position="470"/>
    </location>
</feature>
<proteinExistence type="inferred from homology"/>
<feature type="region of interest" description="Disordered" evidence="3">
    <location>
        <begin position="1"/>
        <end position="40"/>
    </location>
</feature>
<comment type="caution">
    <text evidence="5">The sequence shown here is derived from an EMBL/GenBank/DDBJ whole genome shotgun (WGS) entry which is preliminary data.</text>
</comment>
<dbReference type="InterPro" id="IPR023210">
    <property type="entry name" value="NADP_OxRdtase_dom"/>
</dbReference>
<feature type="compositionally biased region" description="Basic and acidic residues" evidence="3">
    <location>
        <begin position="430"/>
        <end position="446"/>
    </location>
</feature>
<dbReference type="InterPro" id="IPR050523">
    <property type="entry name" value="AKR_Detox_Biosynth"/>
</dbReference>
<protein>
    <recommendedName>
        <fullName evidence="4">NADP-dependent oxidoreductase domain-containing protein</fullName>
    </recommendedName>
</protein>
<evidence type="ECO:0000256" key="2">
    <source>
        <dbReference type="ARBA" id="ARBA00038157"/>
    </source>
</evidence>
<evidence type="ECO:0000256" key="1">
    <source>
        <dbReference type="ARBA" id="ARBA00023002"/>
    </source>
</evidence>
<evidence type="ECO:0000313" key="5">
    <source>
        <dbReference type="EMBL" id="RMZ94661.1"/>
    </source>
</evidence>
<dbReference type="Pfam" id="PF00248">
    <property type="entry name" value="Aldo_ket_red"/>
    <property type="match status" value="1"/>
</dbReference>
<name>A0A3M7P6B0_BRAPC</name>
<dbReference type="EMBL" id="REGN01012884">
    <property type="protein sequence ID" value="RMZ94661.1"/>
    <property type="molecule type" value="Genomic_DNA"/>
</dbReference>
<sequence>MMSSEKVSHVHEHKHQHQHREQSQRQQQSQRKETQTHQGISDPTIQLFNRLVARQTHCLLGRTGVKVSRICLGSLNFGKVDSKFGERPGQLSEQEAHKILDRFVELGGNCIDTADFFPWFGSSIGETENIIGNWLKRQNREKIFIMTKVRMPTDPENVNSVGLSRNHIFNSVNCSLKRLQTNYIDMLVLNGFDPTVNLYETVRHLDDLVEHDKIRYIGVSDFKGWQLQRFIDASKVLNLHKCVCYLGEYNLLTRGCEWEIMDICRNERIGFIAYSPFKYGVLTSKCSQGKLPESSRIKSATERPSLASMAESYEEIKKNPCYNDVLECCQNIAQKRNLSCAQVCILWALQKGFVTSVVVSCNSVQELEENWSCLHEDCFLSQQEMEDLEEASCHRVQYPYNINLATLAGLREIDISECCGFEQLSLTSPEKTHQETRSSETMHEAKGQFFPEQQSLREPQMRSREQRSIN</sequence>
<dbReference type="Gene3D" id="3.20.20.100">
    <property type="entry name" value="NADP-dependent oxidoreductase domain"/>
    <property type="match status" value="1"/>
</dbReference>
<feature type="compositionally biased region" description="Basic and acidic residues" evidence="3">
    <location>
        <begin position="459"/>
        <end position="470"/>
    </location>
</feature>
<dbReference type="STRING" id="10195.A0A3M7P6B0"/>
<dbReference type="Proteomes" id="UP000276133">
    <property type="component" value="Unassembled WGS sequence"/>
</dbReference>
<comment type="similarity">
    <text evidence="2">Belongs to the aldo/keto reductase family. Aldo/keto reductase 2 subfamily.</text>
</comment>
<dbReference type="OrthoDB" id="48988at2759"/>
<organism evidence="5 6">
    <name type="scientific">Brachionus plicatilis</name>
    <name type="common">Marine rotifer</name>
    <name type="synonym">Brachionus muelleri</name>
    <dbReference type="NCBI Taxonomy" id="10195"/>
    <lineage>
        <taxon>Eukaryota</taxon>
        <taxon>Metazoa</taxon>
        <taxon>Spiralia</taxon>
        <taxon>Gnathifera</taxon>
        <taxon>Rotifera</taxon>
        <taxon>Eurotatoria</taxon>
        <taxon>Monogononta</taxon>
        <taxon>Pseudotrocha</taxon>
        <taxon>Ploima</taxon>
        <taxon>Brachionidae</taxon>
        <taxon>Brachionus</taxon>
    </lineage>
</organism>
<dbReference type="SUPFAM" id="SSF51430">
    <property type="entry name" value="NAD(P)-linked oxidoreductase"/>
    <property type="match status" value="1"/>
</dbReference>